<comment type="caution">
    <text evidence="1">The sequence shown here is derived from an EMBL/GenBank/DDBJ whole genome shotgun (WGS) entry which is preliminary data.</text>
</comment>
<reference evidence="2" key="1">
    <citation type="journal article" date="2023" name="G3 (Bethesda)">
        <title>Genome assembly and association tests identify interacting loci associated with vigor, precocity, and sex in interspecific pistachio rootstocks.</title>
        <authorList>
            <person name="Palmer W."/>
            <person name="Jacygrad E."/>
            <person name="Sagayaradj S."/>
            <person name="Cavanaugh K."/>
            <person name="Han R."/>
            <person name="Bertier L."/>
            <person name="Beede B."/>
            <person name="Kafkas S."/>
            <person name="Golino D."/>
            <person name="Preece J."/>
            <person name="Michelmore R."/>
        </authorList>
    </citation>
    <scope>NUCLEOTIDE SEQUENCE [LARGE SCALE GENOMIC DNA]</scope>
</reference>
<proteinExistence type="predicted"/>
<keyword evidence="2" id="KW-1185">Reference proteome</keyword>
<evidence type="ECO:0000313" key="1">
    <source>
        <dbReference type="EMBL" id="KAJ0084918.1"/>
    </source>
</evidence>
<evidence type="ECO:0000313" key="2">
    <source>
        <dbReference type="Proteomes" id="UP001164250"/>
    </source>
</evidence>
<dbReference type="EMBL" id="CM047907">
    <property type="protein sequence ID" value="KAJ0084918.1"/>
    <property type="molecule type" value="Genomic_DNA"/>
</dbReference>
<organism evidence="1 2">
    <name type="scientific">Pistacia atlantica</name>
    <dbReference type="NCBI Taxonomy" id="434234"/>
    <lineage>
        <taxon>Eukaryota</taxon>
        <taxon>Viridiplantae</taxon>
        <taxon>Streptophyta</taxon>
        <taxon>Embryophyta</taxon>
        <taxon>Tracheophyta</taxon>
        <taxon>Spermatophyta</taxon>
        <taxon>Magnoliopsida</taxon>
        <taxon>eudicotyledons</taxon>
        <taxon>Gunneridae</taxon>
        <taxon>Pentapetalae</taxon>
        <taxon>rosids</taxon>
        <taxon>malvids</taxon>
        <taxon>Sapindales</taxon>
        <taxon>Anacardiaceae</taxon>
        <taxon>Pistacia</taxon>
    </lineage>
</organism>
<gene>
    <name evidence="1" type="ORF">Patl1_31033</name>
</gene>
<protein>
    <submittedName>
        <fullName evidence="1">Uncharacterized protein</fullName>
    </submittedName>
</protein>
<name>A0ACC1ACE6_9ROSI</name>
<sequence>MASTIKVNAEEEEDDEAEEEELERFDDFTLPSSWESIGLRFIYEIEAICRQWLGDGPKNLLVFSCF</sequence>
<accession>A0ACC1ACE6</accession>
<dbReference type="Proteomes" id="UP001164250">
    <property type="component" value="Chromosome 11"/>
</dbReference>